<feature type="compositionally biased region" description="Polar residues" evidence="1">
    <location>
        <begin position="78"/>
        <end position="102"/>
    </location>
</feature>
<dbReference type="OrthoDB" id="1928976at2759"/>
<evidence type="ECO:0000313" key="3">
    <source>
        <dbReference type="EMBL" id="PWA77061.1"/>
    </source>
</evidence>
<proteinExistence type="predicted"/>
<accession>A0A2U1NUA8</accession>
<reference evidence="3 4" key="1">
    <citation type="journal article" date="2018" name="Mol. Plant">
        <title>The genome of Artemisia annua provides insight into the evolution of Asteraceae family and artemisinin biosynthesis.</title>
        <authorList>
            <person name="Shen Q."/>
            <person name="Zhang L."/>
            <person name="Liao Z."/>
            <person name="Wang S."/>
            <person name="Yan T."/>
            <person name="Shi P."/>
            <person name="Liu M."/>
            <person name="Fu X."/>
            <person name="Pan Q."/>
            <person name="Wang Y."/>
            <person name="Lv Z."/>
            <person name="Lu X."/>
            <person name="Zhang F."/>
            <person name="Jiang W."/>
            <person name="Ma Y."/>
            <person name="Chen M."/>
            <person name="Hao X."/>
            <person name="Li L."/>
            <person name="Tang Y."/>
            <person name="Lv G."/>
            <person name="Zhou Y."/>
            <person name="Sun X."/>
            <person name="Brodelius P.E."/>
            <person name="Rose J.K.C."/>
            <person name="Tang K."/>
        </authorList>
    </citation>
    <scope>NUCLEOTIDE SEQUENCE [LARGE SCALE GENOMIC DNA]</scope>
    <source>
        <strain evidence="4">cv. Huhao1</strain>
        <tissue evidence="3">Leaf</tissue>
    </source>
</reference>
<feature type="region of interest" description="Disordered" evidence="1">
    <location>
        <begin position="75"/>
        <end position="110"/>
    </location>
</feature>
<evidence type="ECO:0000313" key="4">
    <source>
        <dbReference type="Proteomes" id="UP000245207"/>
    </source>
</evidence>
<keyword evidence="4" id="KW-1185">Reference proteome</keyword>
<name>A0A2U1NUA8_ARTAN</name>
<evidence type="ECO:0000256" key="1">
    <source>
        <dbReference type="SAM" id="MobiDB-lite"/>
    </source>
</evidence>
<dbReference type="PANTHER" id="PTHR45786">
    <property type="entry name" value="DNA BINDING PROTEIN-LIKE"/>
    <property type="match status" value="1"/>
</dbReference>
<feature type="compositionally biased region" description="Polar residues" evidence="1">
    <location>
        <begin position="17"/>
        <end position="40"/>
    </location>
</feature>
<sequence length="605" mass="67205">MDKNKQPFIRKRKEPQFSGQNHQPSRTPSVPLTQIPTPQVLNRRVPLSDLLTPPSSNRVSLTELLTYDPLKENLPPFSLSNTSSTQPSKHSASSTTHQQPRASNRLPLGNVTNRLNPIPNQTAHQGPNVLTSPISQDSIVGNANLRGVSSISLPRSDHQPSIVAATRPFALMDSQPTVTTSPSSNALIRTPSNANSFESPTRVALNTSDTVRLSRTTSNGLAASFDPATPVNDTRTQQFPVSDVSNVSLHTPLTSVGCVNRCNNIRSTDGFTTSIPAIVTQTSNFEVGESSRRTKRSKRPSLQSRTPVRSNLNVEDGDVRKEYDKYIGVSEEYFDHGDPTFECTECHALVWEAEARKGNANPTNKSYSICCGKGKVGSSSSSGQSTSDDRIDRNIIGVVRDVLDSSSDLVQTFRRARDRYNEDSEQNIKIRLIAKRGKDGRNYNLPTSNEVAGLIVGDFDTCIEDRDIVIEKYREGIPHRRKAIGRPGRLPNSVPLKEKSDNTVTMREWFAFQIMDRPNQENLFTRGGRLFQQFLVDGYTMVETERLFFHRSKQTKLRCDTYSNIRQSVASVSAQLYKPGTTSNGEQVDQAVDEIQAFLDCRFDT</sequence>
<gene>
    <name evidence="3" type="ORF">CTI12_AA225810</name>
</gene>
<evidence type="ECO:0000259" key="2">
    <source>
        <dbReference type="Pfam" id="PF14214"/>
    </source>
</evidence>
<organism evidence="3 4">
    <name type="scientific">Artemisia annua</name>
    <name type="common">Sweet wormwood</name>
    <dbReference type="NCBI Taxonomy" id="35608"/>
    <lineage>
        <taxon>Eukaryota</taxon>
        <taxon>Viridiplantae</taxon>
        <taxon>Streptophyta</taxon>
        <taxon>Embryophyta</taxon>
        <taxon>Tracheophyta</taxon>
        <taxon>Spermatophyta</taxon>
        <taxon>Magnoliopsida</taxon>
        <taxon>eudicotyledons</taxon>
        <taxon>Gunneridae</taxon>
        <taxon>Pentapetalae</taxon>
        <taxon>asterids</taxon>
        <taxon>campanulids</taxon>
        <taxon>Asterales</taxon>
        <taxon>Asteraceae</taxon>
        <taxon>Asteroideae</taxon>
        <taxon>Anthemideae</taxon>
        <taxon>Artemisiinae</taxon>
        <taxon>Artemisia</taxon>
    </lineage>
</organism>
<dbReference type="AlphaFoldDB" id="A0A2U1NUA8"/>
<feature type="region of interest" description="Disordered" evidence="1">
    <location>
        <begin position="286"/>
        <end position="309"/>
    </location>
</feature>
<comment type="caution">
    <text evidence="3">The sequence shown here is derived from an EMBL/GenBank/DDBJ whole genome shotgun (WGS) entry which is preliminary data.</text>
</comment>
<dbReference type="Pfam" id="PF14214">
    <property type="entry name" value="Helitron_like_N"/>
    <property type="match status" value="1"/>
</dbReference>
<dbReference type="STRING" id="35608.A0A2U1NUA8"/>
<feature type="domain" description="Helitron helicase-like" evidence="2">
    <location>
        <begin position="509"/>
        <end position="572"/>
    </location>
</feature>
<dbReference type="EMBL" id="PKPP01002182">
    <property type="protein sequence ID" value="PWA77061.1"/>
    <property type="molecule type" value="Genomic_DNA"/>
</dbReference>
<dbReference type="PANTHER" id="PTHR45786:SF74">
    <property type="entry name" value="ATP-DEPENDENT DNA HELICASE"/>
    <property type="match status" value="1"/>
</dbReference>
<dbReference type="InterPro" id="IPR025476">
    <property type="entry name" value="Helitron_helicase-like"/>
</dbReference>
<protein>
    <recommendedName>
        <fullName evidence="2">Helitron helicase-like domain-containing protein</fullName>
    </recommendedName>
</protein>
<feature type="region of interest" description="Disordered" evidence="1">
    <location>
        <begin position="1"/>
        <end position="56"/>
    </location>
</feature>
<dbReference type="Proteomes" id="UP000245207">
    <property type="component" value="Unassembled WGS sequence"/>
</dbReference>